<evidence type="ECO:0000256" key="4">
    <source>
        <dbReference type="ARBA" id="ARBA00023163"/>
    </source>
</evidence>
<dbReference type="AlphaFoldDB" id="A0A1G9A6U5"/>
<dbReference type="InterPro" id="IPR005119">
    <property type="entry name" value="LysR_subst-bd"/>
</dbReference>
<gene>
    <name evidence="7" type="ORF">SAMN04488026_103451</name>
</gene>
<dbReference type="InterPro" id="IPR036388">
    <property type="entry name" value="WH-like_DNA-bd_sf"/>
</dbReference>
<dbReference type="STRING" id="571298.SAMN04488026_103451"/>
<dbReference type="InterPro" id="IPR058163">
    <property type="entry name" value="LysR-type_TF_proteobact-type"/>
</dbReference>
<dbReference type="PROSITE" id="PS50931">
    <property type="entry name" value="HTH_LYSR"/>
    <property type="match status" value="1"/>
</dbReference>
<dbReference type="SUPFAM" id="SSF46785">
    <property type="entry name" value="Winged helix' DNA-binding domain"/>
    <property type="match status" value="1"/>
</dbReference>
<keyword evidence="3 7" id="KW-0238">DNA-binding</keyword>
<feature type="compositionally biased region" description="Basic and acidic residues" evidence="5">
    <location>
        <begin position="328"/>
        <end position="341"/>
    </location>
</feature>
<dbReference type="Proteomes" id="UP000199382">
    <property type="component" value="Unassembled WGS sequence"/>
</dbReference>
<dbReference type="InterPro" id="IPR000847">
    <property type="entry name" value="LysR_HTH_N"/>
</dbReference>
<accession>A0A1G9A6U5</accession>
<evidence type="ECO:0000256" key="1">
    <source>
        <dbReference type="ARBA" id="ARBA00009437"/>
    </source>
</evidence>
<feature type="region of interest" description="Disordered" evidence="5">
    <location>
        <begin position="318"/>
        <end position="341"/>
    </location>
</feature>
<protein>
    <submittedName>
        <fullName evidence="7">DNA-binding transcriptional regulator, LysR family</fullName>
    </submittedName>
</protein>
<feature type="domain" description="HTH lysR-type" evidence="6">
    <location>
        <begin position="5"/>
        <end position="62"/>
    </location>
</feature>
<reference evidence="7 8" key="1">
    <citation type="submission" date="2016-10" db="EMBL/GenBank/DDBJ databases">
        <authorList>
            <person name="de Groot N.N."/>
        </authorList>
    </citation>
    <scope>NUCLEOTIDE SEQUENCE [LARGE SCALE GENOMIC DNA]</scope>
    <source>
        <strain evidence="7 8">DSM 25294</strain>
    </source>
</reference>
<dbReference type="GO" id="GO:0003700">
    <property type="term" value="F:DNA-binding transcription factor activity"/>
    <property type="evidence" value="ECO:0007669"/>
    <property type="project" value="InterPro"/>
</dbReference>
<evidence type="ECO:0000256" key="5">
    <source>
        <dbReference type="SAM" id="MobiDB-lite"/>
    </source>
</evidence>
<sequence length="341" mass="38836">MLKDINFNGLRYFEAVVRLGKVSQAAEELQVTTSAVSQQIRLLEQQFGVLLFRRRNRRLIPTEEGERLYNATSKAFRLMTDVQSAIVRQPQGRQFIMRVSPSFGVRWLGPRIKSFLEQNPNWAVRVDATPDFSDFETEIVDLDLRYGQETATGFHEVLVMQDFVMPMCAPSLLEKLREISDDPMEQIRKAQLIDSAKSVFRWDLWLNRYGGQSLSIPPLYQLRFDRSSMAIQLAADGAGVALESVVLAWRELSEGRLVPLSSQIDVIAYPAYRVVCPPRHTNRRIVRLFTEWVVEQGLEHMTEIRAFLKANGCRVVHEDGPASEGGSDGEKPARPEAQDPQ</sequence>
<name>A0A1G9A6U5_9RHOB</name>
<dbReference type="Gene3D" id="1.10.10.10">
    <property type="entry name" value="Winged helix-like DNA-binding domain superfamily/Winged helix DNA-binding domain"/>
    <property type="match status" value="1"/>
</dbReference>
<dbReference type="InterPro" id="IPR036390">
    <property type="entry name" value="WH_DNA-bd_sf"/>
</dbReference>
<dbReference type="Gene3D" id="3.40.190.10">
    <property type="entry name" value="Periplasmic binding protein-like II"/>
    <property type="match status" value="2"/>
</dbReference>
<keyword evidence="4" id="KW-0804">Transcription</keyword>
<evidence type="ECO:0000256" key="2">
    <source>
        <dbReference type="ARBA" id="ARBA00023015"/>
    </source>
</evidence>
<proteinExistence type="inferred from homology"/>
<dbReference type="RefSeq" id="WP_093158254.1">
    <property type="nucleotide sequence ID" value="NZ_FNEK01000034.1"/>
</dbReference>
<keyword evidence="8" id="KW-1185">Reference proteome</keyword>
<dbReference type="GO" id="GO:0043565">
    <property type="term" value="F:sequence-specific DNA binding"/>
    <property type="evidence" value="ECO:0007669"/>
    <property type="project" value="TreeGrafter"/>
</dbReference>
<dbReference type="SUPFAM" id="SSF53850">
    <property type="entry name" value="Periplasmic binding protein-like II"/>
    <property type="match status" value="1"/>
</dbReference>
<dbReference type="PANTHER" id="PTHR30537:SF58">
    <property type="entry name" value="HTH-TYPE TRANSCRIPTIONAL REGULATOR PERR"/>
    <property type="match status" value="1"/>
</dbReference>
<dbReference type="OrthoDB" id="5526340at2"/>
<dbReference type="EMBL" id="FNEK01000034">
    <property type="protein sequence ID" value="SDK23102.1"/>
    <property type="molecule type" value="Genomic_DNA"/>
</dbReference>
<dbReference type="Pfam" id="PF03466">
    <property type="entry name" value="LysR_substrate"/>
    <property type="match status" value="1"/>
</dbReference>
<dbReference type="PRINTS" id="PR00039">
    <property type="entry name" value="HTHLYSR"/>
</dbReference>
<dbReference type="PANTHER" id="PTHR30537">
    <property type="entry name" value="HTH-TYPE TRANSCRIPTIONAL REGULATOR"/>
    <property type="match status" value="1"/>
</dbReference>
<comment type="similarity">
    <text evidence="1">Belongs to the LysR transcriptional regulatory family.</text>
</comment>
<organism evidence="7 8">
    <name type="scientific">Aliiruegeria lutimaris</name>
    <dbReference type="NCBI Taxonomy" id="571298"/>
    <lineage>
        <taxon>Bacteria</taxon>
        <taxon>Pseudomonadati</taxon>
        <taxon>Pseudomonadota</taxon>
        <taxon>Alphaproteobacteria</taxon>
        <taxon>Rhodobacterales</taxon>
        <taxon>Roseobacteraceae</taxon>
        <taxon>Aliiruegeria</taxon>
    </lineage>
</organism>
<evidence type="ECO:0000313" key="8">
    <source>
        <dbReference type="Proteomes" id="UP000199382"/>
    </source>
</evidence>
<evidence type="ECO:0000313" key="7">
    <source>
        <dbReference type="EMBL" id="SDK23102.1"/>
    </source>
</evidence>
<evidence type="ECO:0000259" key="6">
    <source>
        <dbReference type="PROSITE" id="PS50931"/>
    </source>
</evidence>
<dbReference type="Pfam" id="PF00126">
    <property type="entry name" value="HTH_1"/>
    <property type="match status" value="1"/>
</dbReference>
<keyword evidence="2" id="KW-0805">Transcription regulation</keyword>
<evidence type="ECO:0000256" key="3">
    <source>
        <dbReference type="ARBA" id="ARBA00023125"/>
    </source>
</evidence>
<dbReference type="FunFam" id="1.10.10.10:FF:000001">
    <property type="entry name" value="LysR family transcriptional regulator"/>
    <property type="match status" value="1"/>
</dbReference>
<dbReference type="GO" id="GO:0006351">
    <property type="term" value="P:DNA-templated transcription"/>
    <property type="evidence" value="ECO:0007669"/>
    <property type="project" value="TreeGrafter"/>
</dbReference>